<dbReference type="EMBL" id="CP033928">
    <property type="protein sequence ID" value="AZA61702.1"/>
    <property type="molecule type" value="Genomic_DNA"/>
</dbReference>
<evidence type="ECO:0000313" key="2">
    <source>
        <dbReference type="Proteomes" id="UP000269076"/>
    </source>
</evidence>
<dbReference type="Proteomes" id="UP000269076">
    <property type="component" value="Chromosome"/>
</dbReference>
<reference evidence="1 2" key="1">
    <citation type="submission" date="2018-11" db="EMBL/GenBank/DDBJ databases">
        <title>Proposal to divide the Flavobacteriaceae and reorganize its genera based on Amino Acid Identity values calculated from whole genome sequences.</title>
        <authorList>
            <person name="Nicholson A.C."/>
            <person name="Gulvik C.A."/>
            <person name="Whitney A.M."/>
            <person name="Humrighouse B.W."/>
            <person name="Bell M."/>
            <person name="Holmes B."/>
            <person name="Steigerwalt A."/>
            <person name="Villarma A."/>
            <person name="Sheth M."/>
            <person name="Batra D."/>
            <person name="Pryor J."/>
            <person name="Bernardet J.-F."/>
            <person name="Hugo C."/>
            <person name="Kampfer P."/>
            <person name="Newman J."/>
            <person name="Mcquiston J.R."/>
        </authorList>
    </citation>
    <scope>NUCLEOTIDE SEQUENCE [LARGE SCALE GENOMIC DNA]</scope>
    <source>
        <strain evidence="1 2">G0211</strain>
    </source>
</reference>
<organism evidence="1 2">
    <name type="scientific">Chryseobacterium indoltheticum</name>
    <dbReference type="NCBI Taxonomy" id="254"/>
    <lineage>
        <taxon>Bacteria</taxon>
        <taxon>Pseudomonadati</taxon>
        <taxon>Bacteroidota</taxon>
        <taxon>Flavobacteriia</taxon>
        <taxon>Flavobacteriales</taxon>
        <taxon>Weeksellaceae</taxon>
        <taxon>Chryseobacterium group</taxon>
        <taxon>Chryseobacterium</taxon>
    </lineage>
</organism>
<dbReference type="AlphaFoldDB" id="A0A3G6N141"/>
<evidence type="ECO:0000313" key="1">
    <source>
        <dbReference type="EMBL" id="AZA61702.1"/>
    </source>
</evidence>
<accession>A0A3G6N141</accession>
<protein>
    <submittedName>
        <fullName evidence="1">Uncharacterized protein</fullName>
    </submittedName>
</protein>
<name>A0A3G6N141_9FLAO</name>
<proteinExistence type="predicted"/>
<gene>
    <name evidence="1" type="ORF">EG340_11915</name>
</gene>
<sequence>MALIFCFKNKAGIPLSIESDFLIKHLAKKFGFSQNLQQVYKFWLKPFCTLSFFKLAKAHSY</sequence>